<name>A0A7V2WU33_LEUMU</name>
<dbReference type="EMBL" id="DRMS01000097">
    <property type="protein sequence ID" value="HFC91658.1"/>
    <property type="molecule type" value="Genomic_DNA"/>
</dbReference>
<protein>
    <recommendedName>
        <fullName evidence="2">Transposase</fullName>
    </recommendedName>
</protein>
<dbReference type="Proteomes" id="UP000885750">
    <property type="component" value="Unassembled WGS sequence"/>
</dbReference>
<sequence>MSSNNPNFPSIPEDERTPLIDMLLQSQEQCISNLEDEIQTLKKETKKPTFELLAWFKSTESKSRIHFLDCLHQGEKKQYIFNAGAFEYIKQHKLPKKILNKLEAHDFESSDKEILLEWLVEKGIKGSAHQRIITESAMIGSLLRHGIPTNMAIMRDDAGQFNVFDHVLCWIHTERLVHRLIPLNDEHKKSVEFIRGGILATYKALKDYMKKRKISGSTRSKNGRRCRDTFASLKKACRKHGISFWKYLTNGTSERNQIPPMTEIIQNTTCGL</sequence>
<accession>A0A7V2WU33</accession>
<evidence type="ECO:0008006" key="2">
    <source>
        <dbReference type="Google" id="ProtNLM"/>
    </source>
</evidence>
<proteinExistence type="predicted"/>
<evidence type="ECO:0000313" key="1">
    <source>
        <dbReference type="EMBL" id="HFC91658.1"/>
    </source>
</evidence>
<dbReference type="AlphaFoldDB" id="A0A7V2WU33"/>
<comment type="caution">
    <text evidence="1">The sequence shown here is derived from an EMBL/GenBank/DDBJ whole genome shotgun (WGS) entry which is preliminary data.</text>
</comment>
<gene>
    <name evidence="1" type="ORF">ENJ51_02460</name>
</gene>
<reference evidence="1" key="1">
    <citation type="journal article" date="2020" name="mSystems">
        <title>Genome- and Community-Level Interaction Insights into Carbon Utilization and Element Cycling Functions of Hydrothermarchaeota in Hydrothermal Sediment.</title>
        <authorList>
            <person name="Zhou Z."/>
            <person name="Liu Y."/>
            <person name="Xu W."/>
            <person name="Pan J."/>
            <person name="Luo Z.H."/>
            <person name="Li M."/>
        </authorList>
    </citation>
    <scope>NUCLEOTIDE SEQUENCE [LARGE SCALE GENOMIC DNA]</scope>
    <source>
        <strain evidence="1">HyVt-493</strain>
    </source>
</reference>
<organism evidence="1">
    <name type="scientific">Leucothrix mucor</name>
    <dbReference type="NCBI Taxonomy" id="45248"/>
    <lineage>
        <taxon>Bacteria</taxon>
        <taxon>Pseudomonadati</taxon>
        <taxon>Pseudomonadota</taxon>
        <taxon>Gammaproteobacteria</taxon>
        <taxon>Thiotrichales</taxon>
        <taxon>Thiotrichaceae</taxon>
        <taxon>Leucothrix</taxon>
    </lineage>
</organism>